<dbReference type="OrthoDB" id="9805663at2"/>
<evidence type="ECO:0000259" key="2">
    <source>
        <dbReference type="SMART" id="SM00829"/>
    </source>
</evidence>
<gene>
    <name evidence="3" type="ORF">EDD52_102107</name>
</gene>
<dbReference type="InterPro" id="IPR045010">
    <property type="entry name" value="MDR_fam"/>
</dbReference>
<protein>
    <recommendedName>
        <fullName evidence="2">Enoyl reductase (ER) domain-containing protein</fullName>
    </recommendedName>
</protein>
<dbReference type="RefSeq" id="WP_132242245.1">
    <property type="nucleotide sequence ID" value="NZ_SLZU01000002.1"/>
</dbReference>
<dbReference type="PANTHER" id="PTHR43205">
    <property type="entry name" value="PROSTAGLANDIN REDUCTASE"/>
    <property type="match status" value="1"/>
</dbReference>
<dbReference type="Pfam" id="PF16884">
    <property type="entry name" value="ADH_N_2"/>
    <property type="match status" value="1"/>
</dbReference>
<dbReference type="InterPro" id="IPR013149">
    <property type="entry name" value="ADH-like_C"/>
</dbReference>
<evidence type="ECO:0000256" key="1">
    <source>
        <dbReference type="ARBA" id="ARBA00023002"/>
    </source>
</evidence>
<name>A0A4R3JLV1_9RHOB</name>
<dbReference type="InterPro" id="IPR041694">
    <property type="entry name" value="ADH_N_2"/>
</dbReference>
<accession>A0A4R3JLV1</accession>
<evidence type="ECO:0000313" key="3">
    <source>
        <dbReference type="EMBL" id="TCS66291.1"/>
    </source>
</evidence>
<feature type="domain" description="Enoyl reductase (ER)" evidence="2">
    <location>
        <begin position="16"/>
        <end position="335"/>
    </location>
</feature>
<dbReference type="Proteomes" id="UP000295696">
    <property type="component" value="Unassembled WGS sequence"/>
</dbReference>
<dbReference type="FunFam" id="3.40.50.720:FF:000121">
    <property type="entry name" value="Prostaglandin reductase 2"/>
    <property type="match status" value="1"/>
</dbReference>
<dbReference type="InterPro" id="IPR011032">
    <property type="entry name" value="GroES-like_sf"/>
</dbReference>
<sequence length="337" mass="36320">MQNRQWVLDHYPDGPATPDVWRLEEVDMPEPGPGQILIRTRWLSMDPYMRGRLSPAANYTAGVAIGGVMHGGGLGEVIASNHPDWKVGELAESMSVGWREHAVLTPDLPGAAATNRVPEGVPAQATLSWLGMPGLTAYVGLTEIGRPIPGETLVVSAASGAAGQLVGQIAKLMGARVIGIAGSDDKLDYCRSIGFDAGINYKTCPDMSAAIAELAPNGVDVFFDNTGGPIHDAVLANLATFARVIICGRIAVVDQAPSEDIGLRASSRLIVTRARIQGLIVFDWWHKRAEAFRHLINWHAQGHIRFREDILDGFEHAPEAFVRMMAGGNRGKQLLRL</sequence>
<dbReference type="SUPFAM" id="SSF51735">
    <property type="entry name" value="NAD(P)-binding Rossmann-fold domains"/>
    <property type="match status" value="1"/>
</dbReference>
<dbReference type="InterPro" id="IPR036291">
    <property type="entry name" value="NAD(P)-bd_dom_sf"/>
</dbReference>
<keyword evidence="1" id="KW-0560">Oxidoreductase</keyword>
<proteinExistence type="predicted"/>
<dbReference type="SMART" id="SM00829">
    <property type="entry name" value="PKS_ER"/>
    <property type="match status" value="1"/>
</dbReference>
<dbReference type="GO" id="GO:0016628">
    <property type="term" value="F:oxidoreductase activity, acting on the CH-CH group of donors, NAD or NADP as acceptor"/>
    <property type="evidence" value="ECO:0007669"/>
    <property type="project" value="InterPro"/>
</dbReference>
<dbReference type="Gene3D" id="3.40.50.720">
    <property type="entry name" value="NAD(P)-binding Rossmann-like Domain"/>
    <property type="match status" value="1"/>
</dbReference>
<reference evidence="3 4" key="1">
    <citation type="submission" date="2019-03" db="EMBL/GenBank/DDBJ databases">
        <title>Genomic Encyclopedia of Type Strains, Phase IV (KMG-IV): sequencing the most valuable type-strain genomes for metagenomic binning, comparative biology and taxonomic classification.</title>
        <authorList>
            <person name="Goeker M."/>
        </authorList>
    </citation>
    <scope>NUCLEOTIDE SEQUENCE [LARGE SCALE GENOMIC DNA]</scope>
    <source>
        <strain evidence="3 4">DSM 104836</strain>
    </source>
</reference>
<comment type="caution">
    <text evidence="3">The sequence shown here is derived from an EMBL/GenBank/DDBJ whole genome shotgun (WGS) entry which is preliminary data.</text>
</comment>
<dbReference type="SUPFAM" id="SSF50129">
    <property type="entry name" value="GroES-like"/>
    <property type="match status" value="1"/>
</dbReference>
<keyword evidence="4" id="KW-1185">Reference proteome</keyword>
<dbReference type="PANTHER" id="PTHR43205:SF7">
    <property type="entry name" value="PROSTAGLANDIN REDUCTASE 1"/>
    <property type="match status" value="1"/>
</dbReference>
<dbReference type="CDD" id="cd05288">
    <property type="entry name" value="PGDH"/>
    <property type="match status" value="1"/>
</dbReference>
<dbReference type="Gene3D" id="3.90.180.10">
    <property type="entry name" value="Medium-chain alcohol dehydrogenases, catalytic domain"/>
    <property type="match status" value="1"/>
</dbReference>
<dbReference type="AlphaFoldDB" id="A0A4R3JLV1"/>
<evidence type="ECO:0000313" key="4">
    <source>
        <dbReference type="Proteomes" id="UP000295696"/>
    </source>
</evidence>
<dbReference type="InterPro" id="IPR020843">
    <property type="entry name" value="ER"/>
</dbReference>
<organism evidence="3 4">
    <name type="scientific">Primorskyibacter sedentarius</name>
    <dbReference type="NCBI Taxonomy" id="745311"/>
    <lineage>
        <taxon>Bacteria</taxon>
        <taxon>Pseudomonadati</taxon>
        <taxon>Pseudomonadota</taxon>
        <taxon>Alphaproteobacteria</taxon>
        <taxon>Rhodobacterales</taxon>
        <taxon>Roseobacteraceae</taxon>
        <taxon>Primorskyibacter</taxon>
    </lineage>
</organism>
<dbReference type="Pfam" id="PF00107">
    <property type="entry name" value="ADH_zinc_N"/>
    <property type="match status" value="1"/>
</dbReference>
<dbReference type="EMBL" id="SLZU01000002">
    <property type="protein sequence ID" value="TCS66291.1"/>
    <property type="molecule type" value="Genomic_DNA"/>
</dbReference>